<keyword evidence="2" id="KW-1185">Reference proteome</keyword>
<gene>
    <name evidence="1" type="ORF">CVT26_002875</name>
</gene>
<proteinExistence type="predicted"/>
<organism evidence="1 2">
    <name type="scientific">Gymnopilus dilepis</name>
    <dbReference type="NCBI Taxonomy" id="231916"/>
    <lineage>
        <taxon>Eukaryota</taxon>
        <taxon>Fungi</taxon>
        <taxon>Dikarya</taxon>
        <taxon>Basidiomycota</taxon>
        <taxon>Agaricomycotina</taxon>
        <taxon>Agaricomycetes</taxon>
        <taxon>Agaricomycetidae</taxon>
        <taxon>Agaricales</taxon>
        <taxon>Agaricineae</taxon>
        <taxon>Hymenogastraceae</taxon>
        <taxon>Gymnopilus</taxon>
    </lineage>
</organism>
<dbReference type="EMBL" id="NHYE01005572">
    <property type="protein sequence ID" value="PPQ69465.1"/>
    <property type="molecule type" value="Genomic_DNA"/>
</dbReference>
<evidence type="ECO:0000313" key="1">
    <source>
        <dbReference type="EMBL" id="PPQ69465.1"/>
    </source>
</evidence>
<evidence type="ECO:0000313" key="2">
    <source>
        <dbReference type="Proteomes" id="UP000284706"/>
    </source>
</evidence>
<comment type="caution">
    <text evidence="1">The sequence shown here is derived from an EMBL/GenBank/DDBJ whole genome shotgun (WGS) entry which is preliminary data.</text>
</comment>
<dbReference type="AlphaFoldDB" id="A0A409VT57"/>
<name>A0A409VT57_9AGAR</name>
<dbReference type="Proteomes" id="UP000284706">
    <property type="component" value="Unassembled WGS sequence"/>
</dbReference>
<sequence>MFSATCLRGQCGRFWKGLDGARDSDEEMEGKTMRRLSSHQRGAGLWESWAGRGEADERTRFRSEKA</sequence>
<reference evidence="1 2" key="1">
    <citation type="journal article" date="2018" name="Evol. Lett.">
        <title>Horizontal gene cluster transfer increased hallucinogenic mushroom diversity.</title>
        <authorList>
            <person name="Reynolds H.T."/>
            <person name="Vijayakumar V."/>
            <person name="Gluck-Thaler E."/>
            <person name="Korotkin H.B."/>
            <person name="Matheny P.B."/>
            <person name="Slot J.C."/>
        </authorList>
    </citation>
    <scope>NUCLEOTIDE SEQUENCE [LARGE SCALE GENOMIC DNA]</scope>
    <source>
        <strain evidence="1 2">SRW20</strain>
    </source>
</reference>
<accession>A0A409VT57</accession>
<protein>
    <submittedName>
        <fullName evidence="1">Uncharacterized protein</fullName>
    </submittedName>
</protein>
<dbReference type="InParanoid" id="A0A409VT57"/>